<protein>
    <submittedName>
        <fullName evidence="1">ENR1 protein</fullName>
    </submittedName>
</protein>
<evidence type="ECO:0000313" key="2">
    <source>
        <dbReference type="Proteomes" id="UP000549499"/>
    </source>
</evidence>
<dbReference type="SUPFAM" id="SSF58069">
    <property type="entry name" value="Virus ectodomain"/>
    <property type="match status" value="1"/>
</dbReference>
<dbReference type="InterPro" id="IPR018154">
    <property type="entry name" value="TLV/ENV_coat_polyprotein"/>
</dbReference>
<accession>A0A7K5I356</accession>
<dbReference type="Proteomes" id="UP000549499">
    <property type="component" value="Unassembled WGS sequence"/>
</dbReference>
<dbReference type="PANTHER" id="PTHR10424:SF68">
    <property type="entry name" value="ENDOGENOUS RETROVIRUS GROUP 3 MEMBER 1 ENV POLYPROTEIN"/>
    <property type="match status" value="1"/>
</dbReference>
<dbReference type="AlphaFoldDB" id="A0A7K5I356"/>
<evidence type="ECO:0000313" key="1">
    <source>
        <dbReference type="EMBL" id="NWS76047.1"/>
    </source>
</evidence>
<dbReference type="EMBL" id="VYZB01000676">
    <property type="protein sequence ID" value="NWS76047.1"/>
    <property type="molecule type" value="Genomic_DNA"/>
</dbReference>
<feature type="non-terminal residue" evidence="1">
    <location>
        <position position="1"/>
    </location>
</feature>
<organism evidence="1 2">
    <name type="scientific">Crotophaga sulcirostris</name>
    <name type="common">Groove-billed ani</name>
    <dbReference type="NCBI Taxonomy" id="33598"/>
    <lineage>
        <taxon>Eukaryota</taxon>
        <taxon>Metazoa</taxon>
        <taxon>Chordata</taxon>
        <taxon>Craniata</taxon>
        <taxon>Vertebrata</taxon>
        <taxon>Euteleostomi</taxon>
        <taxon>Archelosauria</taxon>
        <taxon>Archosauria</taxon>
        <taxon>Dinosauria</taxon>
        <taxon>Saurischia</taxon>
        <taxon>Theropoda</taxon>
        <taxon>Coelurosauria</taxon>
        <taxon>Aves</taxon>
        <taxon>Neognathae</taxon>
        <taxon>Neoaves</taxon>
        <taxon>Otidimorphae</taxon>
        <taxon>Cuculiformes</taxon>
        <taxon>Crotophagidae</taxon>
        <taxon>Crotophaga</taxon>
    </lineage>
</organism>
<name>A0A7K5I356_CROSL</name>
<dbReference type="Gene3D" id="1.10.287.210">
    <property type="match status" value="1"/>
</dbReference>
<dbReference type="OrthoDB" id="8949317at2759"/>
<keyword evidence="2" id="KW-1185">Reference proteome</keyword>
<reference evidence="1 2" key="1">
    <citation type="submission" date="2019-09" db="EMBL/GenBank/DDBJ databases">
        <title>Bird 10,000 Genomes (B10K) Project - Family phase.</title>
        <authorList>
            <person name="Zhang G."/>
        </authorList>
    </citation>
    <scope>NUCLEOTIDE SEQUENCE [LARGE SCALE GENOMIC DNA]</scope>
    <source>
        <strain evidence="1">B10K-DU-003-44</strain>
        <tissue evidence="1">Muscle</tissue>
    </source>
</reference>
<comment type="caution">
    <text evidence="1">The sequence shown here is derived from an EMBL/GenBank/DDBJ whole genome shotgun (WGS) entry which is preliminary data.</text>
</comment>
<dbReference type="PANTHER" id="PTHR10424">
    <property type="entry name" value="VIRAL ENVELOPE PROTEIN"/>
    <property type="match status" value="1"/>
</dbReference>
<gene>
    <name evidence="1" type="primary">Erv31_0</name>
    <name evidence="1" type="ORF">CROSUL_R15059</name>
</gene>
<sequence>VLNKIIRLQDVLELIANQTATALELLGKQHTQMRGAIYQNRLALDYLLAKEGGVCGKL</sequence>
<proteinExistence type="predicted"/>
<feature type="non-terminal residue" evidence="1">
    <location>
        <position position="58"/>
    </location>
</feature>